<evidence type="ECO:0000256" key="10">
    <source>
        <dbReference type="PIRSR" id="PIRSR611150-1"/>
    </source>
</evidence>
<comment type="subcellular location">
    <subcellularLocation>
        <location evidence="1 12">Secreted</location>
    </subcellularLocation>
</comment>
<keyword evidence="8 11" id="KW-1015">Disulfide bond</keyword>
<dbReference type="SUPFAM" id="SSF53474">
    <property type="entry name" value="alpha/beta-Hydrolases"/>
    <property type="match status" value="1"/>
</dbReference>
<evidence type="ECO:0000256" key="12">
    <source>
        <dbReference type="RuleBase" id="RU361263"/>
    </source>
</evidence>
<dbReference type="Pfam" id="PF01083">
    <property type="entry name" value="Cutinase"/>
    <property type="match status" value="1"/>
</dbReference>
<gene>
    <name evidence="13" type="ORF">BU23DRAFT_579027</name>
</gene>
<evidence type="ECO:0000256" key="1">
    <source>
        <dbReference type="ARBA" id="ARBA00004613"/>
    </source>
</evidence>
<comment type="function">
    <text evidence="12">Catalyzes the hydrolysis of complex carboxylic polyesters found in the cell wall of plants. Degrades cutin, a macromolecule that forms the structure of the plant cuticle.</text>
</comment>
<dbReference type="InterPro" id="IPR029058">
    <property type="entry name" value="AB_hydrolase_fold"/>
</dbReference>
<dbReference type="InterPro" id="IPR043580">
    <property type="entry name" value="CUTINASE_1"/>
</dbReference>
<dbReference type="GO" id="GO:0005576">
    <property type="term" value="C:extracellular region"/>
    <property type="evidence" value="ECO:0007669"/>
    <property type="project" value="UniProtKB-SubCell"/>
</dbReference>
<dbReference type="InterPro" id="IPR011150">
    <property type="entry name" value="Cutinase_monf"/>
</dbReference>
<dbReference type="PANTHER" id="PTHR48250:SF3">
    <property type="entry name" value="CUTINASE 1-RELATED"/>
    <property type="match status" value="1"/>
</dbReference>
<dbReference type="SMART" id="SM01110">
    <property type="entry name" value="Cutinase"/>
    <property type="match status" value="1"/>
</dbReference>
<name>A0A6A5VE93_9PLEO</name>
<feature type="signal peptide" evidence="12">
    <location>
        <begin position="1"/>
        <end position="17"/>
    </location>
</feature>
<evidence type="ECO:0000256" key="11">
    <source>
        <dbReference type="PIRSR" id="PIRSR611150-2"/>
    </source>
</evidence>
<dbReference type="PRINTS" id="PR00129">
    <property type="entry name" value="CUTINASE"/>
</dbReference>
<dbReference type="GO" id="GO:0016052">
    <property type="term" value="P:carbohydrate catabolic process"/>
    <property type="evidence" value="ECO:0007669"/>
    <property type="project" value="TreeGrafter"/>
</dbReference>
<feature type="chain" id="PRO_5025707136" description="Cutinase" evidence="12">
    <location>
        <begin position="18"/>
        <end position="237"/>
    </location>
</feature>
<protein>
    <recommendedName>
        <fullName evidence="3 12">Cutinase</fullName>
        <ecNumber evidence="3 12">3.1.1.74</ecNumber>
    </recommendedName>
</protein>
<evidence type="ECO:0000256" key="2">
    <source>
        <dbReference type="ARBA" id="ARBA00007534"/>
    </source>
</evidence>
<evidence type="ECO:0000313" key="13">
    <source>
        <dbReference type="EMBL" id="KAF1975813.1"/>
    </source>
</evidence>
<evidence type="ECO:0000256" key="8">
    <source>
        <dbReference type="ARBA" id="ARBA00023157"/>
    </source>
</evidence>
<dbReference type="EC" id="3.1.1.74" evidence="3 12"/>
<dbReference type="GO" id="GO:0050525">
    <property type="term" value="F:cutinase activity"/>
    <property type="evidence" value="ECO:0007669"/>
    <property type="project" value="UniProtKB-UniRule"/>
</dbReference>
<feature type="disulfide bond" evidence="11">
    <location>
        <begin position="173"/>
        <end position="183"/>
    </location>
</feature>
<evidence type="ECO:0000256" key="5">
    <source>
        <dbReference type="ARBA" id="ARBA00022525"/>
    </source>
</evidence>
<feature type="active site" evidence="10">
    <location>
        <position position="180"/>
    </location>
</feature>
<keyword evidence="14" id="KW-1185">Reference proteome</keyword>
<comment type="catalytic activity">
    <reaction evidence="9 12">
        <text>cutin + H2O = cutin monomers.</text>
        <dbReference type="EC" id="3.1.1.74"/>
    </reaction>
</comment>
<accession>A0A6A5VE93</accession>
<evidence type="ECO:0000256" key="4">
    <source>
        <dbReference type="ARBA" id="ARBA00022487"/>
    </source>
</evidence>
<comment type="similarity">
    <text evidence="2 12">Belongs to the cutinase family.</text>
</comment>
<dbReference type="OrthoDB" id="2975078at2759"/>
<feature type="active site" description="Proton donor/acceptor" evidence="10">
    <location>
        <position position="195"/>
    </location>
</feature>
<keyword evidence="7 12" id="KW-0378">Hydrolase</keyword>
<feature type="active site" description="Nucleophile" evidence="10">
    <location>
        <position position="122"/>
    </location>
</feature>
<feature type="disulfide bond" evidence="11">
    <location>
        <begin position="41"/>
        <end position="111"/>
    </location>
</feature>
<dbReference type="PANTHER" id="PTHR48250">
    <property type="entry name" value="CUTINASE 2-RELATED"/>
    <property type="match status" value="1"/>
</dbReference>
<keyword evidence="4 12" id="KW-0719">Serine esterase</keyword>
<keyword evidence="6 12" id="KW-0732">Signal</keyword>
<reference evidence="13" key="1">
    <citation type="journal article" date="2020" name="Stud. Mycol.">
        <title>101 Dothideomycetes genomes: a test case for predicting lifestyles and emergence of pathogens.</title>
        <authorList>
            <person name="Haridas S."/>
            <person name="Albert R."/>
            <person name="Binder M."/>
            <person name="Bloem J."/>
            <person name="Labutti K."/>
            <person name="Salamov A."/>
            <person name="Andreopoulos B."/>
            <person name="Baker S."/>
            <person name="Barry K."/>
            <person name="Bills G."/>
            <person name="Bluhm B."/>
            <person name="Cannon C."/>
            <person name="Castanera R."/>
            <person name="Culley D."/>
            <person name="Daum C."/>
            <person name="Ezra D."/>
            <person name="Gonzalez J."/>
            <person name="Henrissat B."/>
            <person name="Kuo A."/>
            <person name="Liang C."/>
            <person name="Lipzen A."/>
            <person name="Lutzoni F."/>
            <person name="Magnuson J."/>
            <person name="Mondo S."/>
            <person name="Nolan M."/>
            <person name="Ohm R."/>
            <person name="Pangilinan J."/>
            <person name="Park H.-J."/>
            <person name="Ramirez L."/>
            <person name="Alfaro M."/>
            <person name="Sun H."/>
            <person name="Tritt A."/>
            <person name="Yoshinaga Y."/>
            <person name="Zwiers L.-H."/>
            <person name="Turgeon B."/>
            <person name="Goodwin S."/>
            <person name="Spatafora J."/>
            <person name="Crous P."/>
            <person name="Grigoriev I."/>
        </authorList>
    </citation>
    <scope>NUCLEOTIDE SEQUENCE</scope>
    <source>
        <strain evidence="13">CBS 107.79</strain>
    </source>
</reference>
<evidence type="ECO:0000256" key="9">
    <source>
        <dbReference type="ARBA" id="ARBA00034045"/>
    </source>
</evidence>
<keyword evidence="5 12" id="KW-0964">Secreted</keyword>
<evidence type="ECO:0000256" key="3">
    <source>
        <dbReference type="ARBA" id="ARBA00013095"/>
    </source>
</evidence>
<dbReference type="EMBL" id="ML976669">
    <property type="protein sequence ID" value="KAF1975813.1"/>
    <property type="molecule type" value="Genomic_DNA"/>
</dbReference>
<organism evidence="13 14">
    <name type="scientific">Bimuria novae-zelandiae CBS 107.79</name>
    <dbReference type="NCBI Taxonomy" id="1447943"/>
    <lineage>
        <taxon>Eukaryota</taxon>
        <taxon>Fungi</taxon>
        <taxon>Dikarya</taxon>
        <taxon>Ascomycota</taxon>
        <taxon>Pezizomycotina</taxon>
        <taxon>Dothideomycetes</taxon>
        <taxon>Pleosporomycetidae</taxon>
        <taxon>Pleosporales</taxon>
        <taxon>Massarineae</taxon>
        <taxon>Didymosphaeriaceae</taxon>
        <taxon>Bimuria</taxon>
    </lineage>
</organism>
<sequence>MRFFQIIALAAIAPAIPVEVVERQVDRPSITENEFSLSVRCVDVVFVWARGSTEAGNMPLGDELRRAYGSNLQIKGVDYAALLSTNYLSGGTDLAAELEMRGILNDIHSRCPASVIVTGGYSQGAAVNHRAIEDLSADMKNQIAGVVTFGDTQARADGRRIPNFPQDKIRIFCGEGRIRDTVCDSNLIAAVLAPHLSYGADAGAAGSFLIGKINCGEEESVIALSFLVKTLPLVINL</sequence>
<evidence type="ECO:0000256" key="6">
    <source>
        <dbReference type="ARBA" id="ARBA00022729"/>
    </source>
</evidence>
<evidence type="ECO:0000256" key="7">
    <source>
        <dbReference type="ARBA" id="ARBA00022801"/>
    </source>
</evidence>
<dbReference type="AlphaFoldDB" id="A0A6A5VE93"/>
<dbReference type="Proteomes" id="UP000800036">
    <property type="component" value="Unassembled WGS sequence"/>
</dbReference>
<proteinExistence type="inferred from homology"/>
<dbReference type="InterPro" id="IPR000675">
    <property type="entry name" value="Cutinase/axe"/>
</dbReference>
<dbReference type="Gene3D" id="3.40.50.1820">
    <property type="entry name" value="alpha/beta hydrolase"/>
    <property type="match status" value="1"/>
</dbReference>
<evidence type="ECO:0000313" key="14">
    <source>
        <dbReference type="Proteomes" id="UP000800036"/>
    </source>
</evidence>
<dbReference type="PROSITE" id="PS00155">
    <property type="entry name" value="CUTINASE_1"/>
    <property type="match status" value="1"/>
</dbReference>